<accession>A0A2P2IXH4</accession>
<evidence type="ECO:0000313" key="1">
    <source>
        <dbReference type="EMBL" id="MBW85926.1"/>
    </source>
</evidence>
<dbReference type="EMBL" id="GGEC01005443">
    <property type="protein sequence ID" value="MBW85926.1"/>
    <property type="molecule type" value="Transcribed_RNA"/>
</dbReference>
<name>A0A2P2IXH4_RHIMU</name>
<proteinExistence type="predicted"/>
<protein>
    <submittedName>
        <fullName evidence="1">Uncharacterized protein</fullName>
    </submittedName>
</protein>
<organism evidence="1">
    <name type="scientific">Rhizophora mucronata</name>
    <name type="common">Asiatic mangrove</name>
    <dbReference type="NCBI Taxonomy" id="61149"/>
    <lineage>
        <taxon>Eukaryota</taxon>
        <taxon>Viridiplantae</taxon>
        <taxon>Streptophyta</taxon>
        <taxon>Embryophyta</taxon>
        <taxon>Tracheophyta</taxon>
        <taxon>Spermatophyta</taxon>
        <taxon>Magnoliopsida</taxon>
        <taxon>eudicotyledons</taxon>
        <taxon>Gunneridae</taxon>
        <taxon>Pentapetalae</taxon>
        <taxon>rosids</taxon>
        <taxon>fabids</taxon>
        <taxon>Malpighiales</taxon>
        <taxon>Rhizophoraceae</taxon>
        <taxon>Rhizophora</taxon>
    </lineage>
</organism>
<sequence>MVPKVSTRPLHNRWSPKYFNNKPSLCIKNIIFQ</sequence>
<reference evidence="1" key="1">
    <citation type="submission" date="2018-02" db="EMBL/GenBank/DDBJ databases">
        <title>Rhizophora mucronata_Transcriptome.</title>
        <authorList>
            <person name="Meera S.P."/>
            <person name="Sreeshan A."/>
            <person name="Augustine A."/>
        </authorList>
    </citation>
    <scope>NUCLEOTIDE SEQUENCE</scope>
    <source>
        <tissue evidence="1">Leaf</tissue>
    </source>
</reference>
<dbReference type="AlphaFoldDB" id="A0A2P2IXH4"/>